<dbReference type="EMBL" id="FNMY01000001">
    <property type="protein sequence ID" value="SDW31713.1"/>
    <property type="molecule type" value="Genomic_DNA"/>
</dbReference>
<dbReference type="Proteomes" id="UP000199592">
    <property type="component" value="Unassembled WGS sequence"/>
</dbReference>
<evidence type="ECO:0000256" key="3">
    <source>
        <dbReference type="ARBA" id="ARBA00023163"/>
    </source>
</evidence>
<sequence length="212" mass="24119">MANTSVLRDRIKQHLLAQIQRGELKVGKTINLAALSRGTGISVTPIREALSQLEHARIIKAIPNRGFVVARLTVEEAKNIIETIAQLEVMALEASNFKLEEIAHLKESQSQMINATSISEGLDKRFKFHNQLIQNCSNKVLLQILQDLKLRFHFYEYVFIKEDSFFQKMGVQTHAIIEAIAEDNIPTAALILKMHWMSVMEHMENQMNVKNG</sequence>
<evidence type="ECO:0000256" key="2">
    <source>
        <dbReference type="ARBA" id="ARBA00023125"/>
    </source>
</evidence>
<evidence type="ECO:0000259" key="4">
    <source>
        <dbReference type="PROSITE" id="PS50949"/>
    </source>
</evidence>
<dbReference type="SUPFAM" id="SSF48008">
    <property type="entry name" value="GntR ligand-binding domain-like"/>
    <property type="match status" value="1"/>
</dbReference>
<keyword evidence="1" id="KW-0805">Transcription regulation</keyword>
<accession>A0A1H2SJ34</accession>
<dbReference type="InterPro" id="IPR036388">
    <property type="entry name" value="WH-like_DNA-bd_sf"/>
</dbReference>
<reference evidence="6" key="1">
    <citation type="submission" date="2016-10" db="EMBL/GenBank/DDBJ databases">
        <authorList>
            <person name="Varghese N."/>
            <person name="Submissions S."/>
        </authorList>
    </citation>
    <scope>NUCLEOTIDE SEQUENCE [LARGE SCALE GENOMIC DNA]</scope>
    <source>
        <strain evidence="6">DSM 25030</strain>
    </source>
</reference>
<dbReference type="Pfam" id="PF00392">
    <property type="entry name" value="GntR"/>
    <property type="match status" value="1"/>
</dbReference>
<dbReference type="OrthoDB" id="389878at2"/>
<evidence type="ECO:0000313" key="5">
    <source>
        <dbReference type="EMBL" id="SDW31713.1"/>
    </source>
</evidence>
<name>A0A1H2SJ34_9FLAO</name>
<protein>
    <submittedName>
        <fullName evidence="5">DNA-binding transcriptional regulator, GntR family</fullName>
    </submittedName>
</protein>
<dbReference type="PROSITE" id="PS50949">
    <property type="entry name" value="HTH_GNTR"/>
    <property type="match status" value="1"/>
</dbReference>
<organism evidence="5 6">
    <name type="scientific">Flagellimonas zhangzhouensis</name>
    <dbReference type="NCBI Taxonomy" id="1073328"/>
    <lineage>
        <taxon>Bacteria</taxon>
        <taxon>Pseudomonadati</taxon>
        <taxon>Bacteroidota</taxon>
        <taxon>Flavobacteriia</taxon>
        <taxon>Flavobacteriales</taxon>
        <taxon>Flavobacteriaceae</taxon>
        <taxon>Flagellimonas</taxon>
    </lineage>
</organism>
<dbReference type="STRING" id="1073328.SAMN05216294_2482"/>
<keyword evidence="6" id="KW-1185">Reference proteome</keyword>
<dbReference type="GO" id="GO:0003677">
    <property type="term" value="F:DNA binding"/>
    <property type="evidence" value="ECO:0007669"/>
    <property type="project" value="UniProtKB-KW"/>
</dbReference>
<dbReference type="RefSeq" id="WP_090296513.1">
    <property type="nucleotide sequence ID" value="NZ_FNKI01000002.1"/>
</dbReference>
<dbReference type="SUPFAM" id="SSF46785">
    <property type="entry name" value="Winged helix' DNA-binding domain"/>
    <property type="match status" value="1"/>
</dbReference>
<feature type="domain" description="HTH gntR-type" evidence="4">
    <location>
        <begin position="5"/>
        <end position="72"/>
    </location>
</feature>
<dbReference type="Gene3D" id="1.10.10.10">
    <property type="entry name" value="Winged helix-like DNA-binding domain superfamily/Winged helix DNA-binding domain"/>
    <property type="match status" value="1"/>
</dbReference>
<dbReference type="Pfam" id="PF07729">
    <property type="entry name" value="FCD"/>
    <property type="match status" value="1"/>
</dbReference>
<dbReference type="InterPro" id="IPR000524">
    <property type="entry name" value="Tscrpt_reg_HTH_GntR"/>
</dbReference>
<dbReference type="InterPro" id="IPR036390">
    <property type="entry name" value="WH_DNA-bd_sf"/>
</dbReference>
<evidence type="ECO:0000313" key="6">
    <source>
        <dbReference type="Proteomes" id="UP000199592"/>
    </source>
</evidence>
<gene>
    <name evidence="5" type="ORF">SAMN04487892_1125</name>
</gene>
<dbReference type="PANTHER" id="PTHR43537">
    <property type="entry name" value="TRANSCRIPTIONAL REGULATOR, GNTR FAMILY"/>
    <property type="match status" value="1"/>
</dbReference>
<keyword evidence="3" id="KW-0804">Transcription</keyword>
<evidence type="ECO:0000256" key="1">
    <source>
        <dbReference type="ARBA" id="ARBA00023015"/>
    </source>
</evidence>
<dbReference type="GO" id="GO:0003700">
    <property type="term" value="F:DNA-binding transcription factor activity"/>
    <property type="evidence" value="ECO:0007669"/>
    <property type="project" value="InterPro"/>
</dbReference>
<keyword evidence="2 5" id="KW-0238">DNA-binding</keyword>
<dbReference type="CDD" id="cd07377">
    <property type="entry name" value="WHTH_GntR"/>
    <property type="match status" value="1"/>
</dbReference>
<dbReference type="Gene3D" id="1.20.120.530">
    <property type="entry name" value="GntR ligand-binding domain-like"/>
    <property type="match status" value="1"/>
</dbReference>
<proteinExistence type="predicted"/>
<dbReference type="InterPro" id="IPR011711">
    <property type="entry name" value="GntR_C"/>
</dbReference>
<dbReference type="SMART" id="SM00345">
    <property type="entry name" value="HTH_GNTR"/>
    <property type="match status" value="1"/>
</dbReference>
<dbReference type="InterPro" id="IPR008920">
    <property type="entry name" value="TF_FadR/GntR_C"/>
</dbReference>
<dbReference type="AlphaFoldDB" id="A0A1H2SJ34"/>
<dbReference type="PANTHER" id="PTHR43537:SF49">
    <property type="entry name" value="TRANSCRIPTIONAL REGULATORY PROTEIN"/>
    <property type="match status" value="1"/>
</dbReference>